<dbReference type="GO" id="GO:0009007">
    <property type="term" value="F:site-specific DNA-methyltransferase (adenine-specific) activity"/>
    <property type="evidence" value="ECO:0007669"/>
    <property type="project" value="UniProtKB-UniRule"/>
</dbReference>
<dbReference type="PRINTS" id="PR00505">
    <property type="entry name" value="D12N6MTFRASE"/>
</dbReference>
<dbReference type="EMBL" id="JABBJJ010000047">
    <property type="protein sequence ID" value="NMO15745.1"/>
    <property type="molecule type" value="Genomic_DNA"/>
</dbReference>
<dbReference type="InterPro" id="IPR012263">
    <property type="entry name" value="M_m6A_EcoRV"/>
</dbReference>
<feature type="region of interest" description="Disordered" evidence="8">
    <location>
        <begin position="282"/>
        <end position="305"/>
    </location>
</feature>
<comment type="similarity">
    <text evidence="1 7">Belongs to the N(4)/N(6)-methyltransferase family.</text>
</comment>
<dbReference type="Gene3D" id="1.10.1020.10">
    <property type="entry name" value="Adenine-specific Methyltransferase, Domain 2"/>
    <property type="match status" value="1"/>
</dbReference>
<comment type="catalytic activity">
    <reaction evidence="6 7">
        <text>a 2'-deoxyadenosine in DNA + S-adenosyl-L-methionine = an N(6)-methyl-2'-deoxyadenosine in DNA + S-adenosyl-L-homocysteine + H(+)</text>
        <dbReference type="Rhea" id="RHEA:15197"/>
        <dbReference type="Rhea" id="RHEA-COMP:12418"/>
        <dbReference type="Rhea" id="RHEA-COMP:12419"/>
        <dbReference type="ChEBI" id="CHEBI:15378"/>
        <dbReference type="ChEBI" id="CHEBI:57856"/>
        <dbReference type="ChEBI" id="CHEBI:59789"/>
        <dbReference type="ChEBI" id="CHEBI:90615"/>
        <dbReference type="ChEBI" id="CHEBI:90616"/>
        <dbReference type="EC" id="2.1.1.72"/>
    </reaction>
</comment>
<dbReference type="InterPro" id="IPR023095">
    <property type="entry name" value="Ade_MeTrfase_dom_2"/>
</dbReference>
<dbReference type="GO" id="GO:0043565">
    <property type="term" value="F:sequence-specific DNA binding"/>
    <property type="evidence" value="ECO:0007669"/>
    <property type="project" value="TreeGrafter"/>
</dbReference>
<sequence>MAEIPHPIPYQGSKRRLAPIILEYLPDDLETLYEPFCGSAAVSLAVARAKKARRIELNDSLEPLTKLWSNIIASPEAVADEYEKIWHAQHDDPRAYFDHVRDDFNRDRDPTKLLFLLARCVKNSVRFNAAGEFNQSPDKRRVGTRPERMRQNILGASQLLKGRSVVTCGDYVKALERATRKDVVYMDPPYQGTSGARDQRYHQQLDRERFISDLDRHIRRGVRVIISFDGRSGDRTYGPELPSSLGLTKIEVHAGRSSQATLNGEEANTFESLYVSPKLLRGEQRHRNMRSIKETSQQQLPGLTG</sequence>
<dbReference type="RefSeq" id="WP_169345038.1">
    <property type="nucleotide sequence ID" value="NZ_JABBJJ010000047.1"/>
</dbReference>
<evidence type="ECO:0000256" key="2">
    <source>
        <dbReference type="ARBA" id="ARBA00011900"/>
    </source>
</evidence>
<dbReference type="PROSITE" id="PS00092">
    <property type="entry name" value="N6_MTASE"/>
    <property type="match status" value="1"/>
</dbReference>
<name>A0A848LFL5_9BACT</name>
<keyword evidence="3 7" id="KW-0489">Methyltransferase</keyword>
<dbReference type="GO" id="GO:1904047">
    <property type="term" value="F:S-adenosyl-L-methionine binding"/>
    <property type="evidence" value="ECO:0007669"/>
    <property type="project" value="TreeGrafter"/>
</dbReference>
<evidence type="ECO:0000256" key="3">
    <source>
        <dbReference type="ARBA" id="ARBA00022603"/>
    </source>
</evidence>
<dbReference type="GO" id="GO:0009307">
    <property type="term" value="P:DNA restriction-modification system"/>
    <property type="evidence" value="ECO:0007669"/>
    <property type="project" value="InterPro"/>
</dbReference>
<evidence type="ECO:0000256" key="4">
    <source>
        <dbReference type="ARBA" id="ARBA00022679"/>
    </source>
</evidence>
<evidence type="ECO:0000256" key="6">
    <source>
        <dbReference type="ARBA" id="ARBA00047942"/>
    </source>
</evidence>
<dbReference type="InterPro" id="IPR012327">
    <property type="entry name" value="MeTrfase_D12"/>
</dbReference>
<dbReference type="Pfam" id="PF02086">
    <property type="entry name" value="MethyltransfD12"/>
    <property type="match status" value="1"/>
</dbReference>
<protein>
    <recommendedName>
        <fullName evidence="2 7">Site-specific DNA-methyltransferase (adenine-specific)</fullName>
        <ecNumber evidence="2 7">2.1.1.72</ecNumber>
    </recommendedName>
</protein>
<gene>
    <name evidence="9" type="ORF">HG543_12905</name>
</gene>
<dbReference type="InterPro" id="IPR002052">
    <property type="entry name" value="DNA_methylase_N6_adenine_CS"/>
</dbReference>
<evidence type="ECO:0000256" key="8">
    <source>
        <dbReference type="SAM" id="MobiDB-lite"/>
    </source>
</evidence>
<evidence type="ECO:0000313" key="10">
    <source>
        <dbReference type="Proteomes" id="UP000518300"/>
    </source>
</evidence>
<evidence type="ECO:0000256" key="7">
    <source>
        <dbReference type="RuleBase" id="RU361257"/>
    </source>
</evidence>
<evidence type="ECO:0000256" key="5">
    <source>
        <dbReference type="ARBA" id="ARBA00022691"/>
    </source>
</evidence>
<evidence type="ECO:0000313" key="9">
    <source>
        <dbReference type="EMBL" id="NMO15745.1"/>
    </source>
</evidence>
<dbReference type="SUPFAM" id="SSF53335">
    <property type="entry name" value="S-adenosyl-L-methionine-dependent methyltransferases"/>
    <property type="match status" value="1"/>
</dbReference>
<feature type="compositionally biased region" description="Polar residues" evidence="8">
    <location>
        <begin position="294"/>
        <end position="305"/>
    </location>
</feature>
<organism evidence="9 10">
    <name type="scientific">Pyxidicoccus fallax</name>
    <dbReference type="NCBI Taxonomy" id="394095"/>
    <lineage>
        <taxon>Bacteria</taxon>
        <taxon>Pseudomonadati</taxon>
        <taxon>Myxococcota</taxon>
        <taxon>Myxococcia</taxon>
        <taxon>Myxococcales</taxon>
        <taxon>Cystobacterineae</taxon>
        <taxon>Myxococcaceae</taxon>
        <taxon>Pyxidicoccus</taxon>
    </lineage>
</organism>
<evidence type="ECO:0000256" key="1">
    <source>
        <dbReference type="ARBA" id="ARBA00006594"/>
    </source>
</evidence>
<dbReference type="InterPro" id="IPR029063">
    <property type="entry name" value="SAM-dependent_MTases_sf"/>
</dbReference>
<accession>A0A848LFL5</accession>
<dbReference type="GO" id="GO:0006298">
    <property type="term" value="P:mismatch repair"/>
    <property type="evidence" value="ECO:0007669"/>
    <property type="project" value="TreeGrafter"/>
</dbReference>
<keyword evidence="4 7" id="KW-0808">Transferase</keyword>
<dbReference type="AlphaFoldDB" id="A0A848LFL5"/>
<comment type="caution">
    <text evidence="9">The sequence shown here is derived from an EMBL/GenBank/DDBJ whole genome shotgun (WGS) entry which is preliminary data.</text>
</comment>
<reference evidence="9 10" key="1">
    <citation type="submission" date="2020-04" db="EMBL/GenBank/DDBJ databases">
        <title>Draft genome of Pyxidicoccus fallax type strain.</title>
        <authorList>
            <person name="Whitworth D.E."/>
        </authorList>
    </citation>
    <scope>NUCLEOTIDE SEQUENCE [LARGE SCALE GENOMIC DNA]</scope>
    <source>
        <strain evidence="9 10">DSM 14698</strain>
    </source>
</reference>
<dbReference type="PIRSF" id="PIRSF000398">
    <property type="entry name" value="M_m6A_EcoRV"/>
    <property type="match status" value="1"/>
</dbReference>
<keyword evidence="5 7" id="KW-0949">S-adenosyl-L-methionine</keyword>
<dbReference type="NCBIfam" id="TIGR00571">
    <property type="entry name" value="dam"/>
    <property type="match status" value="1"/>
</dbReference>
<dbReference type="PANTHER" id="PTHR30481">
    <property type="entry name" value="DNA ADENINE METHYLASE"/>
    <property type="match status" value="1"/>
</dbReference>
<dbReference type="Gene3D" id="3.40.50.150">
    <property type="entry name" value="Vaccinia Virus protein VP39"/>
    <property type="match status" value="1"/>
</dbReference>
<dbReference type="PANTHER" id="PTHR30481:SF3">
    <property type="entry name" value="DNA ADENINE METHYLASE"/>
    <property type="match status" value="1"/>
</dbReference>
<proteinExistence type="inferred from homology"/>
<dbReference type="EC" id="2.1.1.72" evidence="2 7"/>
<dbReference type="Proteomes" id="UP000518300">
    <property type="component" value="Unassembled WGS sequence"/>
</dbReference>
<dbReference type="GO" id="GO:0032259">
    <property type="term" value="P:methylation"/>
    <property type="evidence" value="ECO:0007669"/>
    <property type="project" value="UniProtKB-KW"/>
</dbReference>
<keyword evidence="10" id="KW-1185">Reference proteome</keyword>